<sequence>MVMGKNSRGEGRKSSRYCSIVSSIAVFVVFCFAGIWIVMSSIVQMPNLLDSVIQLSDLVNEGNHIVSENGSQQFKVNLGDLLKESMRGDSQTSKSQSASHPENLNDKKRIENVSDDTAEANQQEVVRDSFSEKHDLEKGSENTIEENYQIGKVKPRTEKKESGRNLNSEFVETETLDHQINNDELRGLAQALDEKKSDKSLNDYILGTMMDGVIEEDKINKLLPSKTKESTSESNMEIQEHSQVSEGVSITNQYETLNEGRKGHENLSTEAVESQYENESQKFSISINRGKYDWKLCKTSAGSEYIPCLDNVQAIKKLRSIRHYEHRERHCLDEASTCLVPLPEGYRIPIKWPKSRDMILYNNAPHTKLVEFKGHQNWVKVMGEYLTFPGGGTQFKHGAINYIEFIQKSLPNIAWGKRSRVVLDVGCGVASFGGYLLEKNVLTMSFAPKDRHEAQVQFALERGIPATLGVMGTKRLPFPSSVFDLVHCARCRVPWHIEGGKLLLELNRVLRPGGYFVWSATPVYRKDPENVGIWKDMSEITKSMCWDLVVIGEDKLNGVAAAIYRKPTDNECYNRRPKNEPQMCNEFDDPNKAWNVSLQDCMHKVPVGPSERGSIWPERWPLRLEKPPYWLDSQAGVYGRAASVEFTADYKHWKNVFYHSYLNGIGINWSSVRNVMDMRAVYGGFAAALKNLRVWVMNVVPIDSPDTLALIYERGLFGIYHDWCESFNTYPRSYDILHADFLFSNLKGRCNLVAVIAEVDRILRPKGYLIMRDNVETIGDASMVHFAFDAGILNVGYPDCV</sequence>
<keyword evidence="7 11" id="KW-0472">Membrane</keyword>
<dbReference type="PANTHER" id="PTHR10108:SF1141">
    <property type="entry name" value="METHYLTRANSFERASE PMT24-RELATED"/>
    <property type="match status" value="1"/>
</dbReference>
<feature type="region of interest" description="Disordered" evidence="10">
    <location>
        <begin position="226"/>
        <end position="248"/>
    </location>
</feature>
<keyword evidence="5" id="KW-0735">Signal-anchor</keyword>
<dbReference type="CDD" id="cd02440">
    <property type="entry name" value="AdoMet_MTases"/>
    <property type="match status" value="1"/>
</dbReference>
<evidence type="ECO:0000313" key="13">
    <source>
        <dbReference type="Proteomes" id="UP000188354"/>
    </source>
</evidence>
<feature type="region of interest" description="Disordered" evidence="10">
    <location>
        <begin position="85"/>
        <end position="165"/>
    </location>
</feature>
<evidence type="ECO:0000256" key="7">
    <source>
        <dbReference type="ARBA" id="ARBA00023136"/>
    </source>
</evidence>
<keyword evidence="13" id="KW-1185">Reference proteome</keyword>
<dbReference type="GO" id="GO:0005802">
    <property type="term" value="C:trans-Golgi network"/>
    <property type="evidence" value="ECO:0007669"/>
    <property type="project" value="TreeGrafter"/>
</dbReference>
<comment type="subcellular location">
    <subcellularLocation>
        <location evidence="9">Endomembrane system</location>
        <topology evidence="9">Single-pass type II membrane protein</topology>
    </subcellularLocation>
</comment>
<dbReference type="SUPFAM" id="SSF53335">
    <property type="entry name" value="S-adenosyl-L-methionine-dependent methyltransferases"/>
    <property type="match status" value="2"/>
</dbReference>
<evidence type="ECO:0000256" key="8">
    <source>
        <dbReference type="ARBA" id="ARBA00023180"/>
    </source>
</evidence>
<evidence type="ECO:0000256" key="11">
    <source>
        <dbReference type="SAM" id="Phobius"/>
    </source>
</evidence>
<feature type="compositionally biased region" description="Polar residues" evidence="10">
    <location>
        <begin position="232"/>
        <end position="248"/>
    </location>
</feature>
<dbReference type="Pfam" id="PF03141">
    <property type="entry name" value="Methyltransf_29"/>
    <property type="match status" value="1"/>
</dbReference>
<dbReference type="FunFam" id="3.40.50.150:FF:000084">
    <property type="entry name" value="probable methyltransferase PMT23"/>
    <property type="match status" value="1"/>
</dbReference>
<dbReference type="InterPro" id="IPR029063">
    <property type="entry name" value="SAM-dependent_MTases_sf"/>
</dbReference>
<evidence type="ECO:0000256" key="2">
    <source>
        <dbReference type="ARBA" id="ARBA00022603"/>
    </source>
</evidence>
<feature type="compositionally biased region" description="Basic and acidic residues" evidence="10">
    <location>
        <begin position="125"/>
        <end position="140"/>
    </location>
</feature>
<evidence type="ECO:0008006" key="14">
    <source>
        <dbReference type="Google" id="ProtNLM"/>
    </source>
</evidence>
<evidence type="ECO:0000256" key="1">
    <source>
        <dbReference type="ARBA" id="ARBA00008361"/>
    </source>
</evidence>
<feature type="compositionally biased region" description="Polar residues" evidence="10">
    <location>
        <begin position="88"/>
        <end position="102"/>
    </location>
</feature>
<reference evidence="12 13" key="1">
    <citation type="journal article" date="2017" name="Plant Biotechnol. J.">
        <title>A comprehensive draft genome sequence for lupin (Lupinus angustifolius), an emerging health food: insights into plant-microbe interactions and legume evolution.</title>
        <authorList>
            <person name="Hane J.K."/>
            <person name="Ming Y."/>
            <person name="Kamphuis L.G."/>
            <person name="Nelson M.N."/>
            <person name="Garg G."/>
            <person name="Atkins C.A."/>
            <person name="Bayer P.E."/>
            <person name="Bravo A."/>
            <person name="Bringans S."/>
            <person name="Cannon S."/>
            <person name="Edwards D."/>
            <person name="Foley R."/>
            <person name="Gao L.L."/>
            <person name="Harrison M.J."/>
            <person name="Huang W."/>
            <person name="Hurgobin B."/>
            <person name="Li S."/>
            <person name="Liu C.W."/>
            <person name="McGrath A."/>
            <person name="Morahan G."/>
            <person name="Murray J."/>
            <person name="Weller J."/>
            <person name="Jian J."/>
            <person name="Singh K.B."/>
        </authorList>
    </citation>
    <scope>NUCLEOTIDE SEQUENCE [LARGE SCALE GENOMIC DNA]</scope>
    <source>
        <strain evidence="13">cv. Tanjil</strain>
        <tissue evidence="12">Whole plant</tissue>
    </source>
</reference>
<evidence type="ECO:0000256" key="6">
    <source>
        <dbReference type="ARBA" id="ARBA00022989"/>
    </source>
</evidence>
<dbReference type="GO" id="GO:0008168">
    <property type="term" value="F:methyltransferase activity"/>
    <property type="evidence" value="ECO:0007669"/>
    <property type="project" value="UniProtKB-KW"/>
</dbReference>
<organism evidence="12 13">
    <name type="scientific">Lupinus angustifolius</name>
    <name type="common">Narrow-leaved blue lupine</name>
    <dbReference type="NCBI Taxonomy" id="3871"/>
    <lineage>
        <taxon>Eukaryota</taxon>
        <taxon>Viridiplantae</taxon>
        <taxon>Streptophyta</taxon>
        <taxon>Embryophyta</taxon>
        <taxon>Tracheophyta</taxon>
        <taxon>Spermatophyta</taxon>
        <taxon>Magnoliopsida</taxon>
        <taxon>eudicotyledons</taxon>
        <taxon>Gunneridae</taxon>
        <taxon>Pentapetalae</taxon>
        <taxon>rosids</taxon>
        <taxon>fabids</taxon>
        <taxon>Fabales</taxon>
        <taxon>Fabaceae</taxon>
        <taxon>Papilionoideae</taxon>
        <taxon>50 kb inversion clade</taxon>
        <taxon>genistoids sensu lato</taxon>
        <taxon>core genistoids</taxon>
        <taxon>Genisteae</taxon>
        <taxon>Lupinus</taxon>
    </lineage>
</organism>
<keyword evidence="3" id="KW-0808">Transferase</keyword>
<feature type="transmembrane region" description="Helical" evidence="11">
    <location>
        <begin position="20"/>
        <end position="39"/>
    </location>
</feature>
<dbReference type="GO" id="GO:0005768">
    <property type="term" value="C:endosome"/>
    <property type="evidence" value="ECO:0007669"/>
    <property type="project" value="TreeGrafter"/>
</dbReference>
<protein>
    <recommendedName>
        <fullName evidence="14">Methyltransferase</fullName>
    </recommendedName>
</protein>
<keyword evidence="2" id="KW-0489">Methyltransferase</keyword>
<keyword evidence="4 11" id="KW-0812">Transmembrane</keyword>
<dbReference type="AlphaFoldDB" id="A0A1J7G8V0"/>
<evidence type="ECO:0000256" key="4">
    <source>
        <dbReference type="ARBA" id="ARBA00022692"/>
    </source>
</evidence>
<dbReference type="Proteomes" id="UP000188354">
    <property type="component" value="Chromosome LG15"/>
</dbReference>
<dbReference type="GO" id="GO:0032259">
    <property type="term" value="P:methylation"/>
    <property type="evidence" value="ECO:0007669"/>
    <property type="project" value="UniProtKB-KW"/>
</dbReference>
<dbReference type="InterPro" id="IPR004159">
    <property type="entry name" value="Put_SAM_MeTrfase"/>
</dbReference>
<evidence type="ECO:0000256" key="10">
    <source>
        <dbReference type="SAM" id="MobiDB-lite"/>
    </source>
</evidence>
<evidence type="ECO:0000256" key="9">
    <source>
        <dbReference type="ARBA" id="ARBA00060399"/>
    </source>
</evidence>
<proteinExistence type="inferred from homology"/>
<accession>A0A1J7G8V0</accession>
<evidence type="ECO:0000256" key="3">
    <source>
        <dbReference type="ARBA" id="ARBA00022679"/>
    </source>
</evidence>
<dbReference type="Gramene" id="OIV96766">
    <property type="protein sequence ID" value="OIV96766"/>
    <property type="gene ID" value="TanjilG_19925"/>
</dbReference>
<dbReference type="PANTHER" id="PTHR10108">
    <property type="entry name" value="SAM-DEPENDENT METHYLTRANSFERASE"/>
    <property type="match status" value="1"/>
</dbReference>
<evidence type="ECO:0000256" key="5">
    <source>
        <dbReference type="ARBA" id="ARBA00022968"/>
    </source>
</evidence>
<dbReference type="STRING" id="3871.A0A1J7G8V0"/>
<keyword evidence="8" id="KW-0325">Glycoprotein</keyword>
<name>A0A1J7G8V0_LUPAN</name>
<dbReference type="Gene3D" id="3.40.50.150">
    <property type="entry name" value="Vaccinia Virus protein VP39"/>
    <property type="match status" value="1"/>
</dbReference>
<dbReference type="EMBL" id="CM007375">
    <property type="protein sequence ID" value="OIV96766.1"/>
    <property type="molecule type" value="Genomic_DNA"/>
</dbReference>
<gene>
    <name evidence="12" type="ORF">TanjilG_19925</name>
</gene>
<feature type="compositionally biased region" description="Basic and acidic residues" evidence="10">
    <location>
        <begin position="103"/>
        <end position="112"/>
    </location>
</feature>
<keyword evidence="6 11" id="KW-1133">Transmembrane helix</keyword>
<comment type="similarity">
    <text evidence="1">Belongs to the methyltransferase superfamily.</text>
</comment>
<evidence type="ECO:0000313" key="12">
    <source>
        <dbReference type="EMBL" id="OIV96766.1"/>
    </source>
</evidence>